<evidence type="ECO:0000313" key="1">
    <source>
        <dbReference type="EMBL" id="SFR11552.1"/>
    </source>
</evidence>
<dbReference type="AlphaFoldDB" id="A0A1I6E1V1"/>
<dbReference type="InterPro" id="IPR049389">
    <property type="entry name" value="TTHA0281-like"/>
</dbReference>
<dbReference type="InterPro" id="IPR035069">
    <property type="entry name" value="TTHA1013/TTHA0281-like"/>
</dbReference>
<sequence length="82" mass="9360">MPVLTNYVTNAMCEATYKILEDGSYYGEIEKCPGVWANEKTLEQCRMVLQEVLEEWLLLKLRDRDPLPQLGGIDLNKVVAEA</sequence>
<proteinExistence type="predicted"/>
<dbReference type="SUPFAM" id="SSF143100">
    <property type="entry name" value="TTHA1013/TTHA0281-like"/>
    <property type="match status" value="1"/>
</dbReference>
<reference evidence="2" key="1">
    <citation type="submission" date="2016-10" db="EMBL/GenBank/DDBJ databases">
        <authorList>
            <person name="Varghese N."/>
            <person name="Submissions S."/>
        </authorList>
    </citation>
    <scope>NUCLEOTIDE SEQUENCE [LARGE SCALE GENOMIC DNA]</scope>
    <source>
        <strain evidence="2">DSM 3669</strain>
    </source>
</reference>
<organism evidence="1 2">
    <name type="scientific">Desulfoscipio geothermicus DSM 3669</name>
    <dbReference type="NCBI Taxonomy" id="1121426"/>
    <lineage>
        <taxon>Bacteria</taxon>
        <taxon>Bacillati</taxon>
        <taxon>Bacillota</taxon>
        <taxon>Clostridia</taxon>
        <taxon>Eubacteriales</taxon>
        <taxon>Desulfallaceae</taxon>
        <taxon>Desulfoscipio</taxon>
    </lineage>
</organism>
<dbReference type="Proteomes" id="UP000199584">
    <property type="component" value="Unassembled WGS sequence"/>
</dbReference>
<protein>
    <submittedName>
        <fullName evidence="1">Predicted nuclease of the RNAse H fold, HicB family</fullName>
    </submittedName>
</protein>
<gene>
    <name evidence="1" type="ORF">SAMN05660706_12310</name>
</gene>
<dbReference type="EMBL" id="FOYM01000023">
    <property type="protein sequence ID" value="SFR11552.1"/>
    <property type="molecule type" value="Genomic_DNA"/>
</dbReference>
<accession>A0A1I6E1V1</accession>
<evidence type="ECO:0000313" key="2">
    <source>
        <dbReference type="Proteomes" id="UP000199584"/>
    </source>
</evidence>
<dbReference type="Gene3D" id="3.30.160.250">
    <property type="match status" value="1"/>
</dbReference>
<dbReference type="STRING" id="39060.SAMN05660706_12310"/>
<dbReference type="Pfam" id="PF21748">
    <property type="entry name" value="UPF0150"/>
    <property type="match status" value="1"/>
</dbReference>
<name>A0A1I6E1V1_9FIRM</name>
<dbReference type="RefSeq" id="WP_092485188.1">
    <property type="nucleotide sequence ID" value="NZ_FOYM01000023.1"/>
</dbReference>
<keyword evidence="2" id="KW-1185">Reference proteome</keyword>
<dbReference type="OrthoDB" id="7068289at2"/>